<sequence>MSSGLPDGRNMWIRAFYGFDPELDGYVGWTNESGQARALRELNDGDLMMIYGAASGNTKKSMRSHIIGFVEIEARPIRDHEKASEASLEAKRERGNGEKWTYGLPVRRAWRALDKMSIERIAPDTYDKDAGQGIGVWGRALSTAEIETALKIKVTEVNVFGEEPVGDSGLTDTPFKEEFFPSKAFPGSNGERTSTYTDGETFLYLAKFDGDGAALLGRAKAFGSKSVAMKIGVSNDPASRSGQLNAGIPPAAKGRWQIELQAPFADRKAAEAAEQLFKDKSGKLESLGGEFFWGDSMDAVLLFSSIPGVSRF</sequence>
<organism evidence="1 2">
    <name type="scientific">Pseudooctadecabacter jejudonensis</name>
    <dbReference type="NCBI Taxonomy" id="1391910"/>
    <lineage>
        <taxon>Bacteria</taxon>
        <taxon>Pseudomonadati</taxon>
        <taxon>Pseudomonadota</taxon>
        <taxon>Alphaproteobacteria</taxon>
        <taxon>Rhodobacterales</taxon>
        <taxon>Paracoccaceae</taxon>
        <taxon>Pseudooctadecabacter</taxon>
    </lineage>
</organism>
<protein>
    <recommendedName>
        <fullName evidence="3">EVE domain-containing protein</fullName>
    </recommendedName>
</protein>
<dbReference type="OrthoDB" id="7874519at2"/>
<accession>A0A1Y5SIC6</accession>
<evidence type="ECO:0000313" key="1">
    <source>
        <dbReference type="EMBL" id="SLN41515.1"/>
    </source>
</evidence>
<name>A0A1Y5SIC6_9RHOB</name>
<proteinExistence type="predicted"/>
<dbReference type="EMBL" id="FWFT01000003">
    <property type="protein sequence ID" value="SLN41515.1"/>
    <property type="molecule type" value="Genomic_DNA"/>
</dbReference>
<keyword evidence="2" id="KW-1185">Reference proteome</keyword>
<evidence type="ECO:0008006" key="3">
    <source>
        <dbReference type="Google" id="ProtNLM"/>
    </source>
</evidence>
<dbReference type="AlphaFoldDB" id="A0A1Y5SIC6"/>
<evidence type="ECO:0000313" key="2">
    <source>
        <dbReference type="Proteomes" id="UP000193623"/>
    </source>
</evidence>
<dbReference type="Proteomes" id="UP000193623">
    <property type="component" value="Unassembled WGS sequence"/>
</dbReference>
<dbReference type="RefSeq" id="WP_085864505.1">
    <property type="nucleotide sequence ID" value="NZ_FWFT01000003.1"/>
</dbReference>
<reference evidence="1 2" key="1">
    <citation type="submission" date="2017-03" db="EMBL/GenBank/DDBJ databases">
        <authorList>
            <person name="Afonso C.L."/>
            <person name="Miller P.J."/>
            <person name="Scott M.A."/>
            <person name="Spackman E."/>
            <person name="Goraichik I."/>
            <person name="Dimitrov K.M."/>
            <person name="Suarez D.L."/>
            <person name="Swayne D.E."/>
        </authorList>
    </citation>
    <scope>NUCLEOTIDE SEQUENCE [LARGE SCALE GENOMIC DNA]</scope>
    <source>
        <strain evidence="1 2">CECT 8397</strain>
    </source>
</reference>
<gene>
    <name evidence="1" type="ORF">PSJ8397_02081</name>
</gene>